<dbReference type="NCBIfam" id="NF041642">
    <property type="entry name" value="RAxF_45"/>
    <property type="match status" value="1"/>
</dbReference>
<dbReference type="AlphaFoldDB" id="A0A1Y3MBM1"/>
<name>A0A1Y3MBM1_9BACI</name>
<dbReference type="EMBL" id="MWPX01000027">
    <property type="protein sequence ID" value="OUM47154.1"/>
    <property type="molecule type" value="Genomic_DNA"/>
</dbReference>
<protein>
    <submittedName>
        <fullName evidence="1">Uncharacterized protein</fullName>
    </submittedName>
</protein>
<proteinExistence type="predicted"/>
<dbReference type="Proteomes" id="UP000195321">
    <property type="component" value="Unassembled WGS sequence"/>
</dbReference>
<comment type="caution">
    <text evidence="1">The sequence shown here is derived from an EMBL/GenBank/DDBJ whole genome shotgun (WGS) entry which is preliminary data.</text>
</comment>
<reference evidence="1 2" key="1">
    <citation type="submission" date="2017-02" db="EMBL/GenBank/DDBJ databases">
        <title>Bacillus pseudomycoides isolate FSL K6-0042.</title>
        <authorList>
            <person name="Kovac J."/>
        </authorList>
    </citation>
    <scope>NUCLEOTIDE SEQUENCE [LARGE SCALE GENOMIC DNA]</scope>
    <source>
        <strain evidence="1 2">FSL K6-0042</strain>
    </source>
</reference>
<accession>A0A1Y3MBM1</accession>
<organism evidence="1 2">
    <name type="scientific">Bacillus pseudomycoides</name>
    <dbReference type="NCBI Taxonomy" id="64104"/>
    <lineage>
        <taxon>Bacteria</taxon>
        <taxon>Bacillati</taxon>
        <taxon>Bacillota</taxon>
        <taxon>Bacilli</taxon>
        <taxon>Bacillales</taxon>
        <taxon>Bacillaceae</taxon>
        <taxon>Bacillus</taxon>
        <taxon>Bacillus cereus group</taxon>
    </lineage>
</organism>
<evidence type="ECO:0000313" key="2">
    <source>
        <dbReference type="Proteomes" id="UP000195321"/>
    </source>
</evidence>
<dbReference type="RefSeq" id="WP_016132219.1">
    <property type="nucleotide sequence ID" value="NZ_CP189809.1"/>
</dbReference>
<evidence type="ECO:0000313" key="1">
    <source>
        <dbReference type="EMBL" id="OUM47154.1"/>
    </source>
</evidence>
<gene>
    <name evidence="1" type="ORF">BW425_19790</name>
</gene>
<sequence>MKRSLAARAKFLDFIYFCRAIFHDVIANGIRMPFFSNCIVAIER</sequence>
<dbReference type="InterPro" id="IPR048146">
    <property type="entry name" value="RAxF_45-like"/>
</dbReference>